<keyword evidence="2" id="KW-0732">Signal</keyword>
<reference evidence="3 4" key="1">
    <citation type="submission" date="2019-06" db="EMBL/GenBank/DDBJ databases">
        <title>Whole genome shotgun sequence of Acetobacter peroxydans NBRC 13755.</title>
        <authorList>
            <person name="Hosoyama A."/>
            <person name="Uohara A."/>
            <person name="Ohji S."/>
            <person name="Ichikawa N."/>
        </authorList>
    </citation>
    <scope>NUCLEOTIDE SEQUENCE [LARGE SCALE GENOMIC DNA]</scope>
    <source>
        <strain evidence="3 4">NBRC 13755</strain>
    </source>
</reference>
<evidence type="ECO:0000256" key="1">
    <source>
        <dbReference type="SAM" id="MobiDB-lite"/>
    </source>
</evidence>
<dbReference type="Proteomes" id="UP000317730">
    <property type="component" value="Unassembled WGS sequence"/>
</dbReference>
<dbReference type="Gene3D" id="6.10.250.2140">
    <property type="match status" value="1"/>
</dbReference>
<accession>A0A4Y3TVS3</accession>
<dbReference type="OrthoDB" id="7273218at2"/>
<dbReference type="RefSeq" id="WP_141377719.1">
    <property type="nucleotide sequence ID" value="NZ_BAPL01000026.1"/>
</dbReference>
<dbReference type="Pfam" id="PF10938">
    <property type="entry name" value="YfdX"/>
    <property type="match status" value="1"/>
</dbReference>
<dbReference type="AlphaFoldDB" id="A0A4Y3TVS3"/>
<evidence type="ECO:0008006" key="5">
    <source>
        <dbReference type="Google" id="ProtNLM"/>
    </source>
</evidence>
<proteinExistence type="predicted"/>
<feature type="region of interest" description="Disordered" evidence="1">
    <location>
        <begin position="214"/>
        <end position="248"/>
    </location>
</feature>
<keyword evidence="4" id="KW-1185">Reference proteome</keyword>
<dbReference type="EMBL" id="BJMV01000016">
    <property type="protein sequence ID" value="GEB86506.1"/>
    <property type="molecule type" value="Genomic_DNA"/>
</dbReference>
<organism evidence="3 4">
    <name type="scientific">Acetobacter peroxydans</name>
    <dbReference type="NCBI Taxonomy" id="104098"/>
    <lineage>
        <taxon>Bacteria</taxon>
        <taxon>Pseudomonadati</taxon>
        <taxon>Pseudomonadota</taxon>
        <taxon>Alphaproteobacteria</taxon>
        <taxon>Acetobacterales</taxon>
        <taxon>Acetobacteraceae</taxon>
        <taxon>Acetobacter</taxon>
    </lineage>
</organism>
<feature type="compositionally biased region" description="Pro residues" evidence="1">
    <location>
        <begin position="217"/>
        <end position="248"/>
    </location>
</feature>
<evidence type="ECO:0000313" key="4">
    <source>
        <dbReference type="Proteomes" id="UP000317730"/>
    </source>
</evidence>
<protein>
    <recommendedName>
        <fullName evidence="5">YfdX protein</fullName>
    </recommendedName>
</protein>
<comment type="caution">
    <text evidence="3">The sequence shown here is derived from an EMBL/GenBank/DDBJ whole genome shotgun (WGS) entry which is preliminary data.</text>
</comment>
<dbReference type="InterPro" id="IPR021236">
    <property type="entry name" value="Uncharacterised_YfdX"/>
</dbReference>
<evidence type="ECO:0000256" key="2">
    <source>
        <dbReference type="SAM" id="SignalP"/>
    </source>
</evidence>
<feature type="signal peptide" evidence="2">
    <location>
        <begin position="1"/>
        <end position="22"/>
    </location>
</feature>
<name>A0A4Y3TVS3_9PROT</name>
<sequence>MRFKFSLVAAAALMIGVVPAHAETLHARWEQYKAGRAMRHLSVDGQKAMTDVLQAHDLLSQGKSDAAIPFLYDAQKRFAAAALDNRRFMAAESQLQPVPGHPVGADHKPVVGSVTWVPVGGELVVTDTLAPEKKAAAQTANQQLKAGKTQQARQTLAIVGEDADFIIALAPLERSQGALNRARVFTEGRLTAQAVEALNDLLDGVVFVSDDFVEKQPPAPAPTAPAAPTPAPAAPAAPVSEPPPAATH</sequence>
<feature type="chain" id="PRO_5021411502" description="YfdX protein" evidence="2">
    <location>
        <begin position="23"/>
        <end position="248"/>
    </location>
</feature>
<gene>
    <name evidence="3" type="ORF">APE01nite_23030</name>
</gene>
<evidence type="ECO:0000313" key="3">
    <source>
        <dbReference type="EMBL" id="GEB86506.1"/>
    </source>
</evidence>